<accession>A0A6P1GI63</accession>
<dbReference type="RefSeq" id="WP_159366313.1">
    <property type="nucleotide sequence ID" value="NZ_CP047218.1"/>
</dbReference>
<dbReference type="EMBL" id="CP047218">
    <property type="protein sequence ID" value="QHD67281.1"/>
    <property type="molecule type" value="Genomic_DNA"/>
</dbReference>
<gene>
    <name evidence="1" type="ORF">GS397_09615</name>
</gene>
<protein>
    <submittedName>
        <fullName evidence="1">Uncharacterized protein</fullName>
    </submittedName>
</protein>
<dbReference type="Proteomes" id="UP000464086">
    <property type="component" value="Chromosome"/>
</dbReference>
<evidence type="ECO:0000313" key="1">
    <source>
        <dbReference type="EMBL" id="QHD67281.1"/>
    </source>
</evidence>
<evidence type="ECO:0000313" key="2">
    <source>
        <dbReference type="Proteomes" id="UP000464086"/>
    </source>
</evidence>
<proteinExistence type="predicted"/>
<reference evidence="1 2" key="1">
    <citation type="submission" date="2019-12" db="EMBL/GenBank/DDBJ databases">
        <title>Functional and genomic insights into the Sphingobium yanoikuyae YC-JY1, a bacterium efficiently degrading bisphenol A.</title>
        <authorList>
            <person name="Jia Y."/>
            <person name="Li X."/>
            <person name="Wang J."/>
            <person name="Eltoukhy A."/>
            <person name="Lamraoui I."/>
            <person name="Yan Y."/>
        </authorList>
    </citation>
    <scope>NUCLEOTIDE SEQUENCE [LARGE SCALE GENOMIC DNA]</scope>
    <source>
        <strain evidence="1 2">YC-JY1</strain>
    </source>
</reference>
<dbReference type="AlphaFoldDB" id="A0A6P1GI63"/>
<sequence length="181" mass="20623">MLPVDQKVVEVWLGEWQLRVAWRQSANQRQKLESGPSIWQIDAMKVLETFELERGLVVAVAPLSRLPTTQRLEARITRDDGTVIKTTAYKERLLIRDPKLLRDGEEAFLLHGMTKANVPVGSEIIIEIAPAALAKALSANHADKYRALGWTLKYEFRAQGDDEPYEYVFEWQLPGEPVRPS</sequence>
<name>A0A6P1GI63_SPHYA</name>
<organism evidence="1 2">
    <name type="scientific">Sphingobium yanoikuyae</name>
    <name type="common">Sphingomonas yanoikuyae</name>
    <dbReference type="NCBI Taxonomy" id="13690"/>
    <lineage>
        <taxon>Bacteria</taxon>
        <taxon>Pseudomonadati</taxon>
        <taxon>Pseudomonadota</taxon>
        <taxon>Alphaproteobacteria</taxon>
        <taxon>Sphingomonadales</taxon>
        <taxon>Sphingomonadaceae</taxon>
        <taxon>Sphingobium</taxon>
    </lineage>
</organism>